<feature type="compositionally biased region" description="Basic residues" evidence="2">
    <location>
        <begin position="270"/>
        <end position="286"/>
    </location>
</feature>
<dbReference type="PANTHER" id="PTHR12977">
    <property type="entry name" value="SUPPRESSOR OF VARIEGATION 4-20-RELATED"/>
    <property type="match status" value="1"/>
</dbReference>
<dbReference type="InterPro" id="IPR025790">
    <property type="entry name" value="Suv4-20_animal"/>
</dbReference>
<feature type="compositionally biased region" description="Basic and acidic residues" evidence="2">
    <location>
        <begin position="159"/>
        <end position="187"/>
    </location>
</feature>
<feature type="region of interest" description="Disordered" evidence="2">
    <location>
        <begin position="148"/>
        <end position="212"/>
    </location>
</feature>
<feature type="region of interest" description="Disordered" evidence="2">
    <location>
        <begin position="515"/>
        <end position="548"/>
    </location>
</feature>
<feature type="compositionally biased region" description="Basic residues" evidence="2">
    <location>
        <begin position="188"/>
        <end position="204"/>
    </location>
</feature>
<feature type="compositionally biased region" description="Basic and acidic residues" evidence="2">
    <location>
        <begin position="465"/>
        <end position="474"/>
    </location>
</feature>
<feature type="compositionally biased region" description="Polar residues" evidence="2">
    <location>
        <begin position="576"/>
        <end position="593"/>
    </location>
</feature>
<feature type="compositionally biased region" description="Low complexity" evidence="2">
    <location>
        <begin position="383"/>
        <end position="395"/>
    </location>
</feature>
<dbReference type="STRING" id="2018661.A0A2A2JNK7"/>
<dbReference type="Gene3D" id="2.170.270.10">
    <property type="entry name" value="SET domain"/>
    <property type="match status" value="1"/>
</dbReference>
<feature type="compositionally biased region" description="Basic and acidic residues" evidence="2">
    <location>
        <begin position="323"/>
        <end position="336"/>
    </location>
</feature>
<dbReference type="OrthoDB" id="6627536at2759"/>
<feature type="compositionally biased region" description="Basic and acidic residues" evidence="2">
    <location>
        <begin position="396"/>
        <end position="427"/>
    </location>
</feature>
<feature type="region of interest" description="Disordered" evidence="2">
    <location>
        <begin position="225"/>
        <end position="479"/>
    </location>
</feature>
<organism evidence="4 5">
    <name type="scientific">Diploscapter pachys</name>
    <dbReference type="NCBI Taxonomy" id="2018661"/>
    <lineage>
        <taxon>Eukaryota</taxon>
        <taxon>Metazoa</taxon>
        <taxon>Ecdysozoa</taxon>
        <taxon>Nematoda</taxon>
        <taxon>Chromadorea</taxon>
        <taxon>Rhabditida</taxon>
        <taxon>Rhabditina</taxon>
        <taxon>Rhabditomorpha</taxon>
        <taxon>Rhabditoidea</taxon>
        <taxon>Rhabditidae</taxon>
        <taxon>Diploscapter</taxon>
    </lineage>
</organism>
<evidence type="ECO:0000313" key="4">
    <source>
        <dbReference type="EMBL" id="PAV63237.1"/>
    </source>
</evidence>
<proteinExistence type="predicted"/>
<dbReference type="InterPro" id="IPR001214">
    <property type="entry name" value="SET_dom"/>
</dbReference>
<dbReference type="PANTHER" id="PTHR12977:SF4">
    <property type="entry name" value="HISTONE-LYSINE N-METHYLTRANSFERASE KMT5B"/>
    <property type="match status" value="1"/>
</dbReference>
<dbReference type="SMART" id="SM00317">
    <property type="entry name" value="SET"/>
    <property type="match status" value="1"/>
</dbReference>
<dbReference type="AlphaFoldDB" id="A0A2A2JNK7"/>
<comment type="caution">
    <text evidence="4">The sequence shown here is derived from an EMBL/GenBank/DDBJ whole genome shotgun (WGS) entry which is preliminary data.</text>
</comment>
<evidence type="ECO:0000313" key="5">
    <source>
        <dbReference type="Proteomes" id="UP000218231"/>
    </source>
</evidence>
<dbReference type="GO" id="GO:0005634">
    <property type="term" value="C:nucleus"/>
    <property type="evidence" value="ECO:0007669"/>
    <property type="project" value="TreeGrafter"/>
</dbReference>
<name>A0A2A2JNK7_9BILA</name>
<dbReference type="PROSITE" id="PS50280">
    <property type="entry name" value="SET"/>
    <property type="match status" value="1"/>
</dbReference>
<dbReference type="FunFam" id="2.170.270.10:FF:000006">
    <property type="entry name" value="Histone-lysine N-methyltransferase"/>
    <property type="match status" value="1"/>
</dbReference>
<evidence type="ECO:0000259" key="3">
    <source>
        <dbReference type="PROSITE" id="PS50280"/>
    </source>
</evidence>
<protein>
    <recommendedName>
        <fullName evidence="1">[histone H4]-N-methyl-L-lysine(20) N-methyltransferase</fullName>
        <ecNumber evidence="1">2.1.1.362</ecNumber>
    </recommendedName>
</protein>
<dbReference type="EMBL" id="LIAE01010322">
    <property type="protein sequence ID" value="PAV63237.1"/>
    <property type="molecule type" value="Genomic_DNA"/>
</dbReference>
<dbReference type="SUPFAM" id="SSF82199">
    <property type="entry name" value="SET domain"/>
    <property type="match status" value="1"/>
</dbReference>
<dbReference type="GO" id="GO:0140941">
    <property type="term" value="F:histone H4K20me methyltransferase activity"/>
    <property type="evidence" value="ECO:0007669"/>
    <property type="project" value="UniProtKB-EC"/>
</dbReference>
<evidence type="ECO:0000256" key="2">
    <source>
        <dbReference type="SAM" id="MobiDB-lite"/>
    </source>
</evidence>
<reference evidence="4 5" key="1">
    <citation type="journal article" date="2017" name="Curr. Biol.">
        <title>Genome architecture and evolution of a unichromosomal asexual nematode.</title>
        <authorList>
            <person name="Fradin H."/>
            <person name="Zegar C."/>
            <person name="Gutwein M."/>
            <person name="Lucas J."/>
            <person name="Kovtun M."/>
            <person name="Corcoran D."/>
            <person name="Baugh L.R."/>
            <person name="Kiontke K."/>
            <person name="Gunsalus K."/>
            <person name="Fitch D.H."/>
            <person name="Piano F."/>
        </authorList>
    </citation>
    <scope>NUCLEOTIDE SEQUENCE [LARGE SCALE GENOMIC DNA]</scope>
    <source>
        <strain evidence="4">PF1309</strain>
    </source>
</reference>
<feature type="compositionally biased region" description="Polar residues" evidence="2">
    <location>
        <begin position="537"/>
        <end position="548"/>
    </location>
</feature>
<dbReference type="Pfam" id="PF00856">
    <property type="entry name" value="SET"/>
    <property type="match status" value="1"/>
</dbReference>
<dbReference type="InterPro" id="IPR039977">
    <property type="entry name" value="Suv4-20/Set9"/>
</dbReference>
<keyword evidence="5" id="KW-1185">Reference proteome</keyword>
<feature type="domain" description="SET" evidence="3">
    <location>
        <begin position="6"/>
        <end position="121"/>
    </location>
</feature>
<gene>
    <name evidence="4" type="ORF">WR25_17715</name>
</gene>
<sequence>MYNMQSGFTIRPCRRYSAEKRVGGMLIATKTWHKNDVIELLTGVIGELTVAEEAELLKKDVNDFSVMFSTRKKCAQLWLGPAAYINHDCKPNCKFVPNGDTAVIQVLRSLSPGEEIKVFYGDNFFGDGNCRCECSTCERLGRGAFAGMESQEANNGAESEEKSSEGEKDQPIEKKPSYSLRDTDSRLCRRAFGKKMRSSRKKKPSDKENETQAEFYVEVFEGENPEKMAPDDFAPTCSHNETSNKTSRRRRGSARASLSEKLSCPIKSAARTRKPAKLDKKRKYIQKRMISDENGDENEEIPQKPVNRRVARIRNVIDLLAFKPERKLPPPREGQRYSRRARGQSPHPQTPPYLPQLPQHSTPETSEPAKQEELPVMAEQNQESEQVNGQRQQQEQPEHDESMKEEPQKEKSVGEYIEELLHSHEDDPNQSDEILSELMSLSSKGEQNQKHEEEELQNQPSEEPMPERNEKEAAEQQQQNTILINIISAPEEMNDEDSDSSNMSYPVLMRVDIPDRRMERGEDSPMDSDTSTASSANTMCDSLASSNPNYFEQMPQLVPMVSPEEQMMNEGYPEQASGSWYPNDPTSEETNTVNDNNFDYNSYYYQGCDNRHPSSSGYNSELPYN</sequence>
<dbReference type="InterPro" id="IPR046341">
    <property type="entry name" value="SET_dom_sf"/>
</dbReference>
<dbReference type="Proteomes" id="UP000218231">
    <property type="component" value="Unassembled WGS sequence"/>
</dbReference>
<accession>A0A2A2JNK7</accession>
<feature type="region of interest" description="Disordered" evidence="2">
    <location>
        <begin position="571"/>
        <end position="625"/>
    </location>
</feature>
<feature type="compositionally biased region" description="Low complexity" evidence="2">
    <location>
        <begin position="527"/>
        <end position="536"/>
    </location>
</feature>
<evidence type="ECO:0000256" key="1">
    <source>
        <dbReference type="ARBA" id="ARBA00012188"/>
    </source>
</evidence>
<feature type="compositionally biased region" description="Low complexity" evidence="2">
    <location>
        <begin position="594"/>
        <end position="605"/>
    </location>
</feature>
<dbReference type="EC" id="2.1.1.362" evidence="1"/>
<dbReference type="PROSITE" id="PS51570">
    <property type="entry name" value="SAM_MT43_SUVAR420_2"/>
    <property type="match status" value="1"/>
</dbReference>